<sequence length="47" mass="5645">MQSSWARITAQPFPIIFHRVVDNIWNDLELFLHAVLFEILDILRFAF</sequence>
<evidence type="ECO:0000313" key="1">
    <source>
        <dbReference type="EMBL" id="JAH67158.1"/>
    </source>
</evidence>
<organism evidence="1">
    <name type="scientific">Anguilla anguilla</name>
    <name type="common">European freshwater eel</name>
    <name type="synonym">Muraena anguilla</name>
    <dbReference type="NCBI Taxonomy" id="7936"/>
    <lineage>
        <taxon>Eukaryota</taxon>
        <taxon>Metazoa</taxon>
        <taxon>Chordata</taxon>
        <taxon>Craniata</taxon>
        <taxon>Vertebrata</taxon>
        <taxon>Euteleostomi</taxon>
        <taxon>Actinopterygii</taxon>
        <taxon>Neopterygii</taxon>
        <taxon>Teleostei</taxon>
        <taxon>Anguilliformes</taxon>
        <taxon>Anguillidae</taxon>
        <taxon>Anguilla</taxon>
    </lineage>
</organism>
<accession>A0A0E9UQB6</accession>
<proteinExistence type="predicted"/>
<dbReference type="EMBL" id="GBXM01041419">
    <property type="protein sequence ID" value="JAH67158.1"/>
    <property type="molecule type" value="Transcribed_RNA"/>
</dbReference>
<dbReference type="AlphaFoldDB" id="A0A0E9UQB6"/>
<protein>
    <submittedName>
        <fullName evidence="1">Uncharacterized protein</fullName>
    </submittedName>
</protein>
<name>A0A0E9UQB6_ANGAN</name>
<reference evidence="1" key="1">
    <citation type="submission" date="2014-11" db="EMBL/GenBank/DDBJ databases">
        <authorList>
            <person name="Amaro Gonzalez C."/>
        </authorList>
    </citation>
    <scope>NUCLEOTIDE SEQUENCE</scope>
</reference>
<reference evidence="1" key="2">
    <citation type="journal article" date="2015" name="Fish Shellfish Immunol.">
        <title>Early steps in the European eel (Anguilla anguilla)-Vibrio vulnificus interaction in the gills: Role of the RtxA13 toxin.</title>
        <authorList>
            <person name="Callol A."/>
            <person name="Pajuelo D."/>
            <person name="Ebbesson L."/>
            <person name="Teles M."/>
            <person name="MacKenzie S."/>
            <person name="Amaro C."/>
        </authorList>
    </citation>
    <scope>NUCLEOTIDE SEQUENCE</scope>
</reference>